<evidence type="ECO:0000256" key="12">
    <source>
        <dbReference type="HAMAP-Rule" id="MF_00974"/>
    </source>
</evidence>
<dbReference type="EMBL" id="JBHPBY010000003">
    <property type="protein sequence ID" value="MFC1848644.1"/>
    <property type="molecule type" value="Genomic_DNA"/>
</dbReference>
<dbReference type="PROSITE" id="PS50880">
    <property type="entry name" value="TOPRIM"/>
    <property type="match status" value="1"/>
</dbReference>
<keyword evidence="2 12" id="KW-0639">Primosome</keyword>
<evidence type="ECO:0000256" key="5">
    <source>
        <dbReference type="ARBA" id="ARBA00022705"/>
    </source>
</evidence>
<keyword evidence="6 12" id="KW-0479">Metal-binding</keyword>
<comment type="similarity">
    <text evidence="12 13">Belongs to the DnaG primase family.</text>
</comment>
<evidence type="ECO:0000313" key="16">
    <source>
        <dbReference type="Proteomes" id="UP001594351"/>
    </source>
</evidence>
<keyword evidence="3 12" id="KW-0808">Transferase</keyword>
<keyword evidence="11 12" id="KW-0804">Transcription</keyword>
<keyword evidence="4 12" id="KW-0548">Nucleotidyltransferase</keyword>
<dbReference type="CDD" id="cd03364">
    <property type="entry name" value="TOPRIM_DnaG_primases"/>
    <property type="match status" value="1"/>
</dbReference>
<dbReference type="InterPro" id="IPR037068">
    <property type="entry name" value="DNA_primase_core_N_sf"/>
</dbReference>
<dbReference type="InterPro" id="IPR006295">
    <property type="entry name" value="DNA_primase_DnaG"/>
</dbReference>
<protein>
    <recommendedName>
        <fullName evidence="12 13">DNA primase</fullName>
        <ecNumber evidence="12">2.7.7.101</ecNumber>
    </recommendedName>
</protein>
<keyword evidence="1 12" id="KW-0240">DNA-directed RNA polymerase</keyword>
<dbReference type="InterPro" id="IPR036977">
    <property type="entry name" value="DNA_primase_Znf_CHC2"/>
</dbReference>
<dbReference type="InterPro" id="IPR034151">
    <property type="entry name" value="TOPRIM_DnaG_bac"/>
</dbReference>
<dbReference type="InterPro" id="IPR013264">
    <property type="entry name" value="DNAG_N"/>
</dbReference>
<comment type="caution">
    <text evidence="15">The sequence shown here is derived from an EMBL/GenBank/DDBJ whole genome shotgun (WGS) entry which is preliminary data.</text>
</comment>
<keyword evidence="5 12" id="KW-0235">DNA replication</keyword>
<dbReference type="SUPFAM" id="SSF56731">
    <property type="entry name" value="DNA primase core"/>
    <property type="match status" value="1"/>
</dbReference>
<dbReference type="InterPro" id="IPR016136">
    <property type="entry name" value="DNA_helicase_N/primase_C"/>
</dbReference>
<evidence type="ECO:0000256" key="3">
    <source>
        <dbReference type="ARBA" id="ARBA00022679"/>
    </source>
</evidence>
<evidence type="ECO:0000259" key="14">
    <source>
        <dbReference type="PROSITE" id="PS50880"/>
    </source>
</evidence>
<dbReference type="NCBIfam" id="TIGR01391">
    <property type="entry name" value="dnaG"/>
    <property type="match status" value="1"/>
</dbReference>
<evidence type="ECO:0000256" key="10">
    <source>
        <dbReference type="ARBA" id="ARBA00023125"/>
    </source>
</evidence>
<evidence type="ECO:0000313" key="15">
    <source>
        <dbReference type="EMBL" id="MFC1848644.1"/>
    </source>
</evidence>
<evidence type="ECO:0000256" key="6">
    <source>
        <dbReference type="ARBA" id="ARBA00022723"/>
    </source>
</evidence>
<dbReference type="Gene3D" id="3.90.580.10">
    <property type="entry name" value="Zinc finger, CHC2-type domain"/>
    <property type="match status" value="1"/>
</dbReference>
<proteinExistence type="inferred from homology"/>
<gene>
    <name evidence="12 15" type="primary">dnaG</name>
    <name evidence="15" type="ORF">ACFL27_00410</name>
</gene>
<keyword evidence="8 12" id="KW-0862">Zinc</keyword>
<dbReference type="SMART" id="SM00493">
    <property type="entry name" value="TOPRIM"/>
    <property type="match status" value="1"/>
</dbReference>
<comment type="subunit">
    <text evidence="12">Monomer. Interacts with DnaB.</text>
</comment>
<evidence type="ECO:0000256" key="1">
    <source>
        <dbReference type="ARBA" id="ARBA00022478"/>
    </source>
</evidence>
<feature type="zinc finger region" description="CHC2-type" evidence="12">
    <location>
        <begin position="44"/>
        <end position="68"/>
    </location>
</feature>
<reference evidence="15 16" key="1">
    <citation type="submission" date="2024-09" db="EMBL/GenBank/DDBJ databases">
        <title>Laminarin stimulates single cell rates of sulfate reduction while oxygen inhibits transcriptomic activity in coastal marine sediment.</title>
        <authorList>
            <person name="Lindsay M."/>
            <person name="Orcutt B."/>
            <person name="Emerson D."/>
            <person name="Stepanauskas R."/>
            <person name="D'Angelo T."/>
        </authorList>
    </citation>
    <scope>NUCLEOTIDE SEQUENCE [LARGE SCALE GENOMIC DNA]</scope>
    <source>
        <strain evidence="15">SAG AM-311-K15</strain>
    </source>
</reference>
<dbReference type="InterPro" id="IPR050219">
    <property type="entry name" value="DnaG_primase"/>
</dbReference>
<dbReference type="InterPro" id="IPR030846">
    <property type="entry name" value="DnaG_bac"/>
</dbReference>
<organism evidence="15 16">
    <name type="scientific">candidate division CSSED10-310 bacterium</name>
    <dbReference type="NCBI Taxonomy" id="2855610"/>
    <lineage>
        <taxon>Bacteria</taxon>
        <taxon>Bacteria division CSSED10-310</taxon>
    </lineage>
</organism>
<dbReference type="InterPro" id="IPR006171">
    <property type="entry name" value="TOPRIM_dom"/>
</dbReference>
<dbReference type="InterPro" id="IPR019475">
    <property type="entry name" value="DNA_primase_DnaB-bd"/>
</dbReference>
<evidence type="ECO:0000256" key="13">
    <source>
        <dbReference type="PIRNR" id="PIRNR002811"/>
    </source>
</evidence>
<dbReference type="Pfam" id="PF08275">
    <property type="entry name" value="DNAG_N"/>
    <property type="match status" value="1"/>
</dbReference>
<evidence type="ECO:0000256" key="9">
    <source>
        <dbReference type="ARBA" id="ARBA00022842"/>
    </source>
</evidence>
<dbReference type="PANTHER" id="PTHR30313:SF2">
    <property type="entry name" value="DNA PRIMASE"/>
    <property type="match status" value="1"/>
</dbReference>
<dbReference type="Pfam" id="PF13155">
    <property type="entry name" value="Toprim_2"/>
    <property type="match status" value="1"/>
</dbReference>
<keyword evidence="7 12" id="KW-0863">Zinc-finger</keyword>
<keyword evidence="16" id="KW-1185">Reference proteome</keyword>
<keyword evidence="9" id="KW-0460">Magnesium</keyword>
<dbReference type="Proteomes" id="UP001594351">
    <property type="component" value="Unassembled WGS sequence"/>
</dbReference>
<evidence type="ECO:0000256" key="4">
    <source>
        <dbReference type="ARBA" id="ARBA00022695"/>
    </source>
</evidence>
<comment type="function">
    <text evidence="12 13">RNA polymerase that catalyzes the synthesis of short RNA molecules used as primers for DNA polymerase during DNA replication.</text>
</comment>
<dbReference type="PIRSF" id="PIRSF002811">
    <property type="entry name" value="DnaG"/>
    <property type="match status" value="1"/>
</dbReference>
<dbReference type="Gene3D" id="1.10.860.10">
    <property type="entry name" value="DNAb Helicase, Chain A"/>
    <property type="match status" value="1"/>
</dbReference>
<dbReference type="Gene3D" id="3.40.1360.10">
    <property type="match status" value="1"/>
</dbReference>
<sequence>MADRFSQFIPKEIIDQIRDRADLVQVLTPYVKLRAAGKNYLGSCPFHQEKKPSFTINPATQTYHCFGCNAGGNVFSFFMQFDNLTFPDAVRFVANLVGVSIPEKKLVHPVQAKKDQDEFDQLIHLNNLAAQFFVSILWEHDTGQAGRAYLEKRALDLVVAKKFQLGMAPPPWDKLYNYLLKKGIPQSFLKKSGLFIEKEASKNFYDRFRSRLMFPLYDVQGQIVGFAGRTLSGEDAKYINTPETPLYKKRKVLYGLHQGKEAIRREREILIVEGYFDLLTQFQHGIKNVVATCGTALTDDHINLLRRYSRNIKLVFDGDQAGINAAFRSLELMIERDFQLTVCPLSGSKDPDDFIMNRGIDEYKKALAEALKPFPFILNYAKKEKDFSQPDEVIAYLNEIMPFMLKITDPVKQSLIIKQAAEIAAIDAQDLAEHFRKRIKSKTAYTAKVPSKKAAFTDFEIVLLKLLLHYPRKIRTYHEELTHITLRNDQMNELLKILLSLWQKENIEHPSQWHQHWGLLPLKNTVTQFCAEDVIEKNIDHEIRGCITKAKEKFLEKKLKEKRLLLEQAQHNGTDENTLLQEIVHISSQLQALRNSSS</sequence>
<dbReference type="Pfam" id="PF10410">
    <property type="entry name" value="DnaB_bind"/>
    <property type="match status" value="1"/>
</dbReference>
<dbReference type="SMART" id="SM00400">
    <property type="entry name" value="ZnF_CHCC"/>
    <property type="match status" value="1"/>
</dbReference>
<dbReference type="Pfam" id="PF01807">
    <property type="entry name" value="Zn_ribbon_DnaG"/>
    <property type="match status" value="1"/>
</dbReference>
<comment type="domain">
    <text evidence="12">Contains an N-terminal zinc-binding domain, a central core domain that contains the primase activity, and a C-terminal DnaB-binding domain.</text>
</comment>
<dbReference type="SUPFAM" id="SSF57783">
    <property type="entry name" value="Zinc beta-ribbon"/>
    <property type="match status" value="1"/>
</dbReference>
<evidence type="ECO:0000256" key="7">
    <source>
        <dbReference type="ARBA" id="ARBA00022771"/>
    </source>
</evidence>
<name>A0ABV6YR03_UNCC1</name>
<dbReference type="EC" id="2.7.7.101" evidence="12"/>
<comment type="cofactor">
    <cofactor evidence="12 13">
        <name>Zn(2+)</name>
        <dbReference type="ChEBI" id="CHEBI:29105"/>
    </cofactor>
    <text evidence="12 13">Binds 1 zinc ion per monomer.</text>
</comment>
<evidence type="ECO:0000256" key="8">
    <source>
        <dbReference type="ARBA" id="ARBA00022833"/>
    </source>
</evidence>
<accession>A0ABV6YR03</accession>
<feature type="domain" description="Toprim" evidence="14">
    <location>
        <begin position="267"/>
        <end position="348"/>
    </location>
</feature>
<dbReference type="InterPro" id="IPR002694">
    <property type="entry name" value="Znf_CHC2"/>
</dbReference>
<keyword evidence="10 12" id="KW-0238">DNA-binding</keyword>
<dbReference type="HAMAP" id="MF_00974">
    <property type="entry name" value="DNA_primase_DnaG"/>
    <property type="match status" value="1"/>
</dbReference>
<dbReference type="Gene3D" id="3.90.980.10">
    <property type="entry name" value="DNA primase, catalytic core, N-terminal domain"/>
    <property type="match status" value="1"/>
</dbReference>
<dbReference type="PANTHER" id="PTHR30313">
    <property type="entry name" value="DNA PRIMASE"/>
    <property type="match status" value="1"/>
</dbReference>
<evidence type="ECO:0000256" key="2">
    <source>
        <dbReference type="ARBA" id="ARBA00022515"/>
    </source>
</evidence>
<comment type="catalytic activity">
    <reaction evidence="12">
        <text>ssDNA + n NTP = ssDNA/pppN(pN)n-1 hybrid + (n-1) diphosphate.</text>
        <dbReference type="EC" id="2.7.7.101"/>
    </reaction>
</comment>
<evidence type="ECO:0000256" key="11">
    <source>
        <dbReference type="ARBA" id="ARBA00023163"/>
    </source>
</evidence>